<dbReference type="Pfam" id="PF07679">
    <property type="entry name" value="I-set"/>
    <property type="match status" value="24"/>
</dbReference>
<feature type="domain" description="Ig-like" evidence="7">
    <location>
        <begin position="834"/>
        <end position="926"/>
    </location>
</feature>
<feature type="domain" description="Ig-like" evidence="7">
    <location>
        <begin position="2140"/>
        <end position="2231"/>
    </location>
</feature>
<feature type="domain" description="Ig-like" evidence="7">
    <location>
        <begin position="1406"/>
        <end position="1502"/>
    </location>
</feature>
<dbReference type="InterPro" id="IPR013098">
    <property type="entry name" value="Ig_I-set"/>
</dbReference>
<feature type="domain" description="Ig-like" evidence="7">
    <location>
        <begin position="1221"/>
        <end position="1304"/>
    </location>
</feature>
<accession>A0A0D8XPK8</accession>
<dbReference type="GO" id="GO:0040017">
    <property type="term" value="P:positive regulation of locomotion"/>
    <property type="evidence" value="ECO:0007669"/>
    <property type="project" value="UniProtKB-ARBA"/>
</dbReference>
<gene>
    <name evidence="8" type="ORF">DICVIV_09668</name>
</gene>
<feature type="domain" description="Ig-like" evidence="7">
    <location>
        <begin position="1926"/>
        <end position="2019"/>
    </location>
</feature>
<feature type="domain" description="Ig-like" evidence="7">
    <location>
        <begin position="1314"/>
        <end position="1402"/>
    </location>
</feature>
<feature type="domain" description="Ig-like" evidence="7">
    <location>
        <begin position="1509"/>
        <end position="1599"/>
    </location>
</feature>
<comment type="subcellular location">
    <subcellularLocation>
        <location evidence="1">Cytoplasm</location>
        <location evidence="1">Myofibril</location>
        <location evidence="1">Sarcomere</location>
        <location evidence="1">A band</location>
    </subcellularLocation>
</comment>
<feature type="domain" description="Ig-like" evidence="7">
    <location>
        <begin position="1610"/>
        <end position="1699"/>
    </location>
</feature>
<name>A0A0D8XPK8_DICVI</name>
<feature type="domain" description="Ig-like" evidence="7">
    <location>
        <begin position="1030"/>
        <end position="1120"/>
    </location>
</feature>
<dbReference type="InterPro" id="IPR013783">
    <property type="entry name" value="Ig-like_fold"/>
</dbReference>
<evidence type="ECO:0000313" key="8">
    <source>
        <dbReference type="EMBL" id="KJH44301.1"/>
    </source>
</evidence>
<feature type="domain" description="Ig-like" evidence="7">
    <location>
        <begin position="2034"/>
        <end position="2124"/>
    </location>
</feature>
<keyword evidence="4" id="KW-0677">Repeat</keyword>
<keyword evidence="3" id="KW-0963">Cytoplasm</keyword>
<feature type="domain" description="Ig-like" evidence="7">
    <location>
        <begin position="2363"/>
        <end position="2452"/>
    </location>
</feature>
<dbReference type="PROSITE" id="PS50835">
    <property type="entry name" value="IG_LIKE"/>
    <property type="match status" value="22"/>
</dbReference>
<feature type="domain" description="Ig-like" evidence="7">
    <location>
        <begin position="62"/>
        <end position="151"/>
    </location>
</feature>
<feature type="domain" description="Ig-like" evidence="7">
    <location>
        <begin position="1716"/>
        <end position="1807"/>
    </location>
</feature>
<reference evidence="8 9" key="1">
    <citation type="submission" date="2013-11" db="EMBL/GenBank/DDBJ databases">
        <title>Draft genome of the bovine lungworm Dictyocaulus viviparus.</title>
        <authorList>
            <person name="Mitreva M."/>
        </authorList>
    </citation>
    <scope>NUCLEOTIDE SEQUENCE [LARGE SCALE GENOMIC DNA]</scope>
    <source>
        <strain evidence="8 9">HannoverDv2000</strain>
    </source>
</reference>
<feature type="domain" description="Ig-like" evidence="7">
    <location>
        <begin position="643"/>
        <end position="734"/>
    </location>
</feature>
<feature type="domain" description="Ig-like" evidence="7">
    <location>
        <begin position="554"/>
        <end position="639"/>
    </location>
</feature>
<dbReference type="FunFam" id="2.60.40.10:FF:000032">
    <property type="entry name" value="palladin isoform X1"/>
    <property type="match status" value="3"/>
</dbReference>
<dbReference type="InterPro" id="IPR007110">
    <property type="entry name" value="Ig-like_dom"/>
</dbReference>
<evidence type="ECO:0000256" key="4">
    <source>
        <dbReference type="ARBA" id="ARBA00022737"/>
    </source>
</evidence>
<dbReference type="SUPFAM" id="SSF48726">
    <property type="entry name" value="Immunoglobulin"/>
    <property type="match status" value="25"/>
</dbReference>
<dbReference type="InterPro" id="IPR036179">
    <property type="entry name" value="Ig-like_dom_sf"/>
</dbReference>
<dbReference type="STRING" id="29172.A0A0D8XPK8"/>
<evidence type="ECO:0000256" key="2">
    <source>
        <dbReference type="ARBA" id="ARBA00006692"/>
    </source>
</evidence>
<dbReference type="SMART" id="SM00408">
    <property type="entry name" value="IGc2"/>
    <property type="match status" value="19"/>
</dbReference>
<dbReference type="InterPro" id="IPR013106">
    <property type="entry name" value="Ig_V-set"/>
</dbReference>
<feature type="domain" description="Ig-like" evidence="7">
    <location>
        <begin position="1123"/>
        <end position="1212"/>
    </location>
</feature>
<keyword evidence="6" id="KW-0393">Immunoglobulin domain</keyword>
<feature type="domain" description="Ig-like" evidence="7">
    <location>
        <begin position="160"/>
        <end position="250"/>
    </location>
</feature>
<evidence type="ECO:0000256" key="3">
    <source>
        <dbReference type="ARBA" id="ARBA00022490"/>
    </source>
</evidence>
<evidence type="ECO:0000256" key="1">
    <source>
        <dbReference type="ARBA" id="ARBA00004161"/>
    </source>
</evidence>
<feature type="domain" description="Ig-like" evidence="7">
    <location>
        <begin position="260"/>
        <end position="349"/>
    </location>
</feature>
<feature type="domain" description="Ig-like" evidence="7">
    <location>
        <begin position="455"/>
        <end position="540"/>
    </location>
</feature>
<dbReference type="FunFam" id="2.60.40.10:FF:000345">
    <property type="entry name" value="Muscle M-line assembly protein unc-89"/>
    <property type="match status" value="8"/>
</dbReference>
<dbReference type="GO" id="GO:0045989">
    <property type="term" value="P:positive regulation of striated muscle contraction"/>
    <property type="evidence" value="ECO:0007669"/>
    <property type="project" value="UniProtKB-ARBA"/>
</dbReference>
<dbReference type="Gene3D" id="2.60.40.10">
    <property type="entry name" value="Immunoglobulins"/>
    <property type="match status" value="25"/>
</dbReference>
<dbReference type="GO" id="GO:0031672">
    <property type="term" value="C:A band"/>
    <property type="evidence" value="ECO:0007669"/>
    <property type="project" value="UniProtKB-SubCell"/>
</dbReference>
<dbReference type="FunFam" id="2.60.40.10:FF:000425">
    <property type="entry name" value="Myosin light chain kinase"/>
    <property type="match status" value="1"/>
</dbReference>
<comment type="similarity">
    <text evidence="2">Belongs to the protein kinase superfamily. CAMK Ser/Thr protein kinase family.</text>
</comment>
<dbReference type="GO" id="GO:0019899">
    <property type="term" value="F:enzyme binding"/>
    <property type="evidence" value="ECO:0007669"/>
    <property type="project" value="UniProtKB-ARBA"/>
</dbReference>
<organism evidence="8 9">
    <name type="scientific">Dictyocaulus viviparus</name>
    <name type="common">Bovine lungworm</name>
    <dbReference type="NCBI Taxonomy" id="29172"/>
    <lineage>
        <taxon>Eukaryota</taxon>
        <taxon>Metazoa</taxon>
        <taxon>Ecdysozoa</taxon>
        <taxon>Nematoda</taxon>
        <taxon>Chromadorea</taxon>
        <taxon>Rhabditida</taxon>
        <taxon>Rhabditina</taxon>
        <taxon>Rhabditomorpha</taxon>
        <taxon>Strongyloidea</taxon>
        <taxon>Metastrongylidae</taxon>
        <taxon>Dictyocaulus</taxon>
    </lineage>
</organism>
<dbReference type="Proteomes" id="UP000053766">
    <property type="component" value="Unassembled WGS sequence"/>
</dbReference>
<protein>
    <submittedName>
        <fullName evidence="8">Immunoglobulin I-set domain protein</fullName>
    </submittedName>
</protein>
<evidence type="ECO:0000256" key="6">
    <source>
        <dbReference type="ARBA" id="ARBA00023319"/>
    </source>
</evidence>
<dbReference type="GO" id="GO:0060298">
    <property type="term" value="P:positive regulation of sarcomere organization"/>
    <property type="evidence" value="ECO:0007669"/>
    <property type="project" value="UniProtKB-ARBA"/>
</dbReference>
<evidence type="ECO:0000256" key="5">
    <source>
        <dbReference type="ARBA" id="ARBA00023157"/>
    </source>
</evidence>
<dbReference type="InterPro" id="IPR003599">
    <property type="entry name" value="Ig_sub"/>
</dbReference>
<sequence length="2455" mass="271290">MTARVKSDHMSDGTLTLSLSDVTQKDAGEYRCYAENELGSAWTEGPIIVVAVGALPQDGEAPDFVQPIRPVAVMEGEKAVLEGKVSGKPKPTVKWYKNGEDIKPSDHIRIESLEDGTQRLTVNDVTMDDMDEYRCTASNEYGDVWSDVTLTVKKKPQIEPSFTKTLVEVSIVEGESATYECKVAGEPQPEIKWFKDKDAIASTDEHFVQTTETDGTARLVIKSAKIIDSGEIRCEAYNSAGTASTSAPLTVMLPEDEIAPEFTRDLTACQVMEGVMAQFECKVKGTPLPVVRWFKDGVELKPGDGVTIEALPDGTNRLTIDHTKLADQGNYRVEATNAAGSMSSKAPLSVQAPETLKIKRPLQDVVVNRGMRIQLIVEVEGRPKTVKWYKGSDQVSTTSTTKIERVSDTVYKLEVEKSETSDSGAYRVVLSTESESVESSCTVTVKEKEIEMHLPSFRSGLNDQAVPKGQPLVLEIEVDGQPKTVKWYKNGDEVKDVKIEDLGDGKHRLTIPDFKESDVGEYSVLAENEIGAVESRAKITMKEVIDKKEDKTKPEIVSGLVPTTVKQGETATFTVKVKGPVKIVKWYKNGKEMLDANAKDDGEGSFILTIPDANKIDAADYKVVVSNDAGVADSSATLTVKLPQIEIVKKLEDITVPRKQTGVLTIETNRPPKQIKWYKNGKEISSSDKAVPEKLSDNKYQLSIPDADKDDTANYKVVLTDEDGNSAESACSLTVKLPEGIAIVKGLEDVVVPKQQIAVLLIETNKPAKQVKWYKNMKEITPSDKVVSKILTDNKYQLSIADVGKDDSAEYKVVLTDEDGNNAESSCLLTVKLPSAIEIVKGLEDIVVPKKQTGQLEVETSKPAKQVKWYKNGKEITPSDKAAPKKLTDTKYQLSIPDVGKDDSAEYKIVLTDDDDNNAESSCALTVKLPAGIEIVKELEDVTIPKGKQAVLEIQTNRLPSEIKWYKNDKELTSSDKPEKRKIDDCKHQLIIPNADDVDAADYKVVLTDDDDNTADSSCSLIVRLPDQVPKIIRGLDKRTVPVGLPTIWEVETEGSPRIVKWYKNGKELSGATAAQLKISKVDENHYVLEIPKCTVDDTGNYQIKVENEAGTADSSGTLTVEPHLTFVIPLKDQTITEGETAEFRIETNAKPTSVKWYKNGQVITPDTHFILSDEVTKYKLIIKDATRSDAAEYKIVLSNSAGDVESSAKLTVTKMKPGLPRIVKELEDQVVAKGTSLVFEVKVEGEVDEVRWTKDATPITSGTSTVIEKIDDITYRLTIPNADLVNAGRYSVEAINETGKAVSEAKGEVDEKPEIVKGLTDTEVCEGDDDVLKVEVSVSVRTVKWYKNGQELKPSRHFELKKIGPKKYELAINRAELDDTATYKVVLANAAGECDSSAQLTIVKPNILKLLEGLKDIDVNEREPINLQVKIEGIPKTVKWYKNGVELTPDDVQMSENPDTGEYSMLIPQSKKSDSAAYRVSMANDKGEIYSGSVVHVKTVKPKDDISPANFLSPLEDTEVAEGDILTLKCVVAGVPFPQLIWTKDGVELEKDDRVAIRVALDGTATLRVRDARKSDFGQYRITAKNEYGTESSACQVTIKEKGEEPSKPRFIVPLESCEASLGDKREFQVKLRGFPKPTLNWFLNGSPLKIDDRISITDLEDGVYSMTIKDIKESDFGTLRCIASNEVGKDECQAELTRSSATRGRDKEDDRYPPRFNVPLWDRRIPVDDPLSIECHVDAKPVAEIEWFKDGKKLEIREGVEIRNTSDGACRVRIARFRKEDVGVYMCVATNPLGVADTRSTYSVEVIEKEEVIEKNEYAPRFNPGLEDKTVNAGQGVVLSCTVDAVPKAGVVWYKDGLPLRSGGRFTITAQEDGICTLEIKETVAGDEGAYRCVASNEHGTINTGCVVTVKVPKTETRKDGEEPFFTKGLVDLWTDRGETFMLKCAVQGDPFPEIKWYRNGILIRDSSRITVETTSDGNCTLTVRECTMSDEGVYRCEAENKHGKAKTQATAHIQISIGKTEAPKLEIGSPPRFIVPLEDQTVTIGGIIDLECKVTGEPMPQVKWSKDGGPIWEDTRYTWEIDEAKGTYHLRITSVNLNDEGTYRCVATNESGSATTKSFISVDDQFLTQTPTKNLPPRFTIRLGDARAVEGQPLRLECKVEGSPLPELTWHKDGVQIHPSDRIQISIEPDGLAKLIIPQCCMDDEGIYRVIATNPFGSVHDKGNAIVKKAPRETEPSADTDVFDAYKLPKLVEPLENVKVPEKQGFKLRCKFSADQKLTIKWFKDGERVFPYGRLNLVETADGVCELIVDSSIRQDAGGYRCVAENQYGSARTTCDVTVIQKERKPATDFDASLKEGKAPGFTVPLTVRRAKPGDNVTFECVPYGNPFPQIKWLKDGMELLSSEKITFESLQDETQRLHLTDVNFFNEGYYRCVATNEYGTASTKAELCIDG</sequence>
<dbReference type="CDD" id="cd00096">
    <property type="entry name" value="Ig"/>
    <property type="match status" value="3"/>
</dbReference>
<dbReference type="FunFam" id="2.60.40.10:FF:000107">
    <property type="entry name" value="Myosin, light chain kinase a"/>
    <property type="match status" value="2"/>
</dbReference>
<evidence type="ECO:0000313" key="9">
    <source>
        <dbReference type="Proteomes" id="UP000053766"/>
    </source>
</evidence>
<evidence type="ECO:0000259" key="7">
    <source>
        <dbReference type="PROSITE" id="PS50835"/>
    </source>
</evidence>
<dbReference type="PANTHER" id="PTHR47633:SF4">
    <property type="entry name" value="MYOPALLADIN ISOFORM X1"/>
    <property type="match status" value="1"/>
</dbReference>
<keyword evidence="5" id="KW-1015">Disulfide bond</keyword>
<proteinExistence type="inferred from homology"/>
<dbReference type="InterPro" id="IPR003598">
    <property type="entry name" value="Ig_sub2"/>
</dbReference>
<keyword evidence="9" id="KW-1185">Reference proteome</keyword>
<reference evidence="9" key="2">
    <citation type="journal article" date="2016" name="Sci. Rep.">
        <title>Dictyocaulus viviparus genome, variome and transcriptome elucidate lungworm biology and support future intervention.</title>
        <authorList>
            <person name="McNulty S.N."/>
            <person name="Strube C."/>
            <person name="Rosa B.A."/>
            <person name="Martin J.C."/>
            <person name="Tyagi R."/>
            <person name="Choi Y.J."/>
            <person name="Wang Q."/>
            <person name="Hallsworth Pepin K."/>
            <person name="Zhang X."/>
            <person name="Ozersky P."/>
            <person name="Wilson R.K."/>
            <person name="Sternberg P.W."/>
            <person name="Gasser R.B."/>
            <person name="Mitreva M."/>
        </authorList>
    </citation>
    <scope>NUCLEOTIDE SEQUENCE [LARGE SCALE GENOMIC DNA]</scope>
    <source>
        <strain evidence="9">HannoverDv2000</strain>
    </source>
</reference>
<dbReference type="SMART" id="SM00406">
    <property type="entry name" value="IGv"/>
    <property type="match status" value="3"/>
</dbReference>
<feature type="domain" description="Ig-like" evidence="7">
    <location>
        <begin position="2252"/>
        <end position="2341"/>
    </location>
</feature>
<dbReference type="PANTHER" id="PTHR47633">
    <property type="entry name" value="IMMUNOGLOBULIN"/>
    <property type="match status" value="1"/>
</dbReference>
<dbReference type="SMART" id="SM00409">
    <property type="entry name" value="IG"/>
    <property type="match status" value="24"/>
</dbReference>
<dbReference type="OrthoDB" id="5969272at2759"/>
<feature type="domain" description="Ig-like" evidence="7">
    <location>
        <begin position="353"/>
        <end position="444"/>
    </location>
</feature>
<feature type="domain" description="Ig-like" evidence="7">
    <location>
        <begin position="1822"/>
        <end position="1911"/>
    </location>
</feature>
<dbReference type="EMBL" id="KN716484">
    <property type="protein sequence ID" value="KJH44301.1"/>
    <property type="molecule type" value="Genomic_DNA"/>
</dbReference>